<protein>
    <submittedName>
        <fullName evidence="5">AraC family transcriptional regulator</fullName>
    </submittedName>
</protein>
<evidence type="ECO:0000256" key="2">
    <source>
        <dbReference type="ARBA" id="ARBA00023125"/>
    </source>
</evidence>
<keyword evidence="1" id="KW-0805">Transcription regulation</keyword>
<organism evidence="5 6">
    <name type="scientific">Paenibacillus aestuarii</name>
    <dbReference type="NCBI Taxonomy" id="516965"/>
    <lineage>
        <taxon>Bacteria</taxon>
        <taxon>Bacillati</taxon>
        <taxon>Bacillota</taxon>
        <taxon>Bacilli</taxon>
        <taxon>Bacillales</taxon>
        <taxon>Paenibacillaceae</taxon>
        <taxon>Paenibacillus</taxon>
    </lineage>
</organism>
<dbReference type="RefSeq" id="WP_270884980.1">
    <property type="nucleotide sequence ID" value="NZ_JAQFVF010000080.1"/>
</dbReference>
<accession>A0ABW0K9K6</accession>
<name>A0ABW0K9K6_9BACL</name>
<dbReference type="InterPro" id="IPR018062">
    <property type="entry name" value="HTH_AraC-typ_CS"/>
</dbReference>
<keyword evidence="2" id="KW-0238">DNA-binding</keyword>
<evidence type="ECO:0000259" key="4">
    <source>
        <dbReference type="PROSITE" id="PS01124"/>
    </source>
</evidence>
<dbReference type="EMBL" id="JBHSMJ010000022">
    <property type="protein sequence ID" value="MFC5449994.1"/>
    <property type="molecule type" value="Genomic_DNA"/>
</dbReference>
<keyword evidence="3" id="KW-0804">Transcription</keyword>
<feature type="domain" description="HTH araC/xylS-type" evidence="4">
    <location>
        <begin position="109"/>
        <end position="206"/>
    </location>
</feature>
<dbReference type="InterPro" id="IPR018060">
    <property type="entry name" value="HTH_AraC"/>
</dbReference>
<gene>
    <name evidence="5" type="ORF">ACFPOG_17225</name>
</gene>
<dbReference type="PROSITE" id="PS00041">
    <property type="entry name" value="HTH_ARAC_FAMILY_1"/>
    <property type="match status" value="1"/>
</dbReference>
<comment type="caution">
    <text evidence="5">The sequence shown here is derived from an EMBL/GenBank/DDBJ whole genome shotgun (WGS) entry which is preliminary data.</text>
</comment>
<dbReference type="SUPFAM" id="SSF46689">
    <property type="entry name" value="Homeodomain-like"/>
    <property type="match status" value="2"/>
</dbReference>
<dbReference type="Proteomes" id="UP001596044">
    <property type="component" value="Unassembled WGS sequence"/>
</dbReference>
<evidence type="ECO:0000313" key="5">
    <source>
        <dbReference type="EMBL" id="MFC5449994.1"/>
    </source>
</evidence>
<dbReference type="Pfam" id="PF12833">
    <property type="entry name" value="HTH_18"/>
    <property type="match status" value="1"/>
</dbReference>
<dbReference type="PANTHER" id="PTHR43280">
    <property type="entry name" value="ARAC-FAMILY TRANSCRIPTIONAL REGULATOR"/>
    <property type="match status" value="1"/>
</dbReference>
<keyword evidence="6" id="KW-1185">Reference proteome</keyword>
<dbReference type="PANTHER" id="PTHR43280:SF28">
    <property type="entry name" value="HTH-TYPE TRANSCRIPTIONAL ACTIVATOR RHAS"/>
    <property type="match status" value="1"/>
</dbReference>
<evidence type="ECO:0000313" key="6">
    <source>
        <dbReference type="Proteomes" id="UP001596044"/>
    </source>
</evidence>
<evidence type="ECO:0000256" key="1">
    <source>
        <dbReference type="ARBA" id="ARBA00023015"/>
    </source>
</evidence>
<dbReference type="Gene3D" id="1.10.10.60">
    <property type="entry name" value="Homeodomain-like"/>
    <property type="match status" value="2"/>
</dbReference>
<proteinExistence type="predicted"/>
<dbReference type="PROSITE" id="PS01124">
    <property type="entry name" value="HTH_ARAC_FAMILY_2"/>
    <property type="match status" value="1"/>
</dbReference>
<evidence type="ECO:0000256" key="3">
    <source>
        <dbReference type="ARBA" id="ARBA00023163"/>
    </source>
</evidence>
<reference evidence="6" key="1">
    <citation type="journal article" date="2019" name="Int. J. Syst. Evol. Microbiol.">
        <title>The Global Catalogue of Microorganisms (GCM) 10K type strain sequencing project: providing services to taxonomists for standard genome sequencing and annotation.</title>
        <authorList>
            <consortium name="The Broad Institute Genomics Platform"/>
            <consortium name="The Broad Institute Genome Sequencing Center for Infectious Disease"/>
            <person name="Wu L."/>
            <person name="Ma J."/>
        </authorList>
    </citation>
    <scope>NUCLEOTIDE SEQUENCE [LARGE SCALE GENOMIC DNA]</scope>
    <source>
        <strain evidence="6">KACC 11904</strain>
    </source>
</reference>
<dbReference type="InterPro" id="IPR009057">
    <property type="entry name" value="Homeodomain-like_sf"/>
</dbReference>
<sequence>MEALLIKAFKQNKPEETLLLFKNMIQYMLDANVNSRRLLQSAQMLYSTVLRILYETTDNQALVAQWELSPPPEWKSVDELVHWFEFDFFPEVFKAIDLMNENRGHQTVEAVKQYLYESATQMQSLTSVAEQFGMNPSYLSRIFKKITGQSFVQFTANLKIEKAKHLLLNSTLSINEISEAVGYTERTFGRVFKNVTGSTPANYRMQNKS</sequence>
<dbReference type="SMART" id="SM00342">
    <property type="entry name" value="HTH_ARAC"/>
    <property type="match status" value="1"/>
</dbReference>